<sequence>MPHNSGVRRGGRRTRPGRVAAAAVTATAVAGTVAGVPLLRDRTQQRLERRADREVTATAQRTRAELLATPTAPRDRLRSTAAQVTGVEVLEVQDQPVRAVRLVFRVRVAKTAASLFGWQRANADGCFAQVVQPRAVPAAIERLPCPA</sequence>
<organism evidence="2 3">
    <name type="scientific">Micromonospora mirobrigensis</name>
    <dbReference type="NCBI Taxonomy" id="262898"/>
    <lineage>
        <taxon>Bacteria</taxon>
        <taxon>Bacillati</taxon>
        <taxon>Actinomycetota</taxon>
        <taxon>Actinomycetes</taxon>
        <taxon>Micromonosporales</taxon>
        <taxon>Micromonosporaceae</taxon>
        <taxon>Micromonospora</taxon>
    </lineage>
</organism>
<dbReference type="AlphaFoldDB" id="A0A1C5AMI4"/>
<protein>
    <recommendedName>
        <fullName evidence="4">Flp pilus-assembly TadE/G-like</fullName>
    </recommendedName>
</protein>
<name>A0A1C5AMI4_9ACTN</name>
<gene>
    <name evidence="2" type="ORF">GA0070564_11344</name>
</gene>
<proteinExistence type="predicted"/>
<feature type="region of interest" description="Disordered" evidence="1">
    <location>
        <begin position="44"/>
        <end position="77"/>
    </location>
</feature>
<reference evidence="3" key="1">
    <citation type="submission" date="2016-06" db="EMBL/GenBank/DDBJ databases">
        <authorList>
            <person name="Varghese N."/>
            <person name="Submissions Spin"/>
        </authorList>
    </citation>
    <scope>NUCLEOTIDE SEQUENCE [LARGE SCALE GENOMIC DNA]</scope>
    <source>
        <strain evidence="3">DSM 44830</strain>
    </source>
</reference>
<evidence type="ECO:0000313" key="3">
    <source>
        <dbReference type="Proteomes" id="UP000199504"/>
    </source>
</evidence>
<evidence type="ECO:0008006" key="4">
    <source>
        <dbReference type="Google" id="ProtNLM"/>
    </source>
</evidence>
<evidence type="ECO:0000256" key="1">
    <source>
        <dbReference type="SAM" id="MobiDB-lite"/>
    </source>
</evidence>
<keyword evidence="3" id="KW-1185">Reference proteome</keyword>
<dbReference type="EMBL" id="FMCX01000013">
    <property type="protein sequence ID" value="SCF46291.1"/>
    <property type="molecule type" value="Genomic_DNA"/>
</dbReference>
<accession>A0A1C5AMI4</accession>
<feature type="compositionally biased region" description="Basic and acidic residues" evidence="1">
    <location>
        <begin position="44"/>
        <end position="55"/>
    </location>
</feature>
<dbReference type="Proteomes" id="UP000199504">
    <property type="component" value="Unassembled WGS sequence"/>
</dbReference>
<evidence type="ECO:0000313" key="2">
    <source>
        <dbReference type="EMBL" id="SCF46291.1"/>
    </source>
</evidence>